<comment type="catalytic activity">
    <reaction evidence="18">
        <text>L-threonyl-[protein] + ATP = O-phospho-L-threonyl-[protein] + ADP + H(+)</text>
        <dbReference type="Rhea" id="RHEA:46608"/>
        <dbReference type="Rhea" id="RHEA-COMP:11060"/>
        <dbReference type="Rhea" id="RHEA-COMP:11605"/>
        <dbReference type="ChEBI" id="CHEBI:15378"/>
        <dbReference type="ChEBI" id="CHEBI:30013"/>
        <dbReference type="ChEBI" id="CHEBI:30616"/>
        <dbReference type="ChEBI" id="CHEBI:61977"/>
        <dbReference type="ChEBI" id="CHEBI:456216"/>
        <dbReference type="EC" id="2.7.11.1"/>
    </reaction>
</comment>
<dbReference type="GO" id="GO:0005856">
    <property type="term" value="C:cytoskeleton"/>
    <property type="evidence" value="ECO:0007669"/>
    <property type="project" value="UniProtKB-SubCell"/>
</dbReference>
<feature type="domain" description="EF-hand" evidence="23">
    <location>
        <begin position="368"/>
        <end position="403"/>
    </location>
</feature>
<evidence type="ECO:0000256" key="15">
    <source>
        <dbReference type="ARBA" id="ARBA00023212"/>
    </source>
</evidence>
<evidence type="ECO:0000256" key="4">
    <source>
        <dbReference type="ARBA" id="ARBA00011245"/>
    </source>
</evidence>
<keyword evidence="14 20" id="KW-0067">ATP-binding</keyword>
<evidence type="ECO:0000256" key="3">
    <source>
        <dbReference type="ARBA" id="ARBA00005253"/>
    </source>
</evidence>
<comment type="subunit">
    <text evidence="4">Monomer.</text>
</comment>
<dbReference type="CDD" id="cd00051">
    <property type="entry name" value="EFh"/>
    <property type="match status" value="1"/>
</dbReference>
<evidence type="ECO:0000256" key="21">
    <source>
        <dbReference type="RuleBase" id="RU000304"/>
    </source>
</evidence>
<evidence type="ECO:0000256" key="18">
    <source>
        <dbReference type="ARBA" id="ARBA00047899"/>
    </source>
</evidence>
<dbReference type="InterPro" id="IPR002048">
    <property type="entry name" value="EF_hand_dom"/>
</dbReference>
<sequence length="467" mass="54046">MGINVSKRSIKYAKFEPNKENPFTFRVPSIRSVYNIGKILGHGNFGVVREAVHIRENKKVAIKIIQKSIIKDKIETLLREIEILRKLDHPNIVKFYGAYEDDVNLYIAMELCSGRELFYKIINTDHIEEYKAQVIMRKILMAVNHLHANGIVHRDLKPDNILFESAEEGADIKLVDFGLSRVFKSKSKHFHTVVGTPFYMAPEILKGSYNYKCDLWSVGIIMYIMICRRLPFCEQFDCDTFKKIKSGNFDTDNELWKQASSDAKDLIQKLLEINPSKRLSAAQALNHPWFKSIPKAKISIDKPLLSSFQDYSKASLFQKQIWKIVAKILSFSDLKELKQKFLGLDKNLNGKITMKYFAKILKKSDHKLDQDEIKDLIKAIDIDQNGAISYSEFLAAALYSRHHLESDEIRTIYNLLDFNKKGFISSKDIELTFNRYGIKINTKSIMSEIRKTEEDTITYAEFIHTFA</sequence>
<dbReference type="Pfam" id="PF00069">
    <property type="entry name" value="Pkinase"/>
    <property type="match status" value="1"/>
</dbReference>
<dbReference type="Gene3D" id="1.10.238.10">
    <property type="entry name" value="EF-hand"/>
    <property type="match status" value="1"/>
</dbReference>
<dbReference type="PROSITE" id="PS00018">
    <property type="entry name" value="EF_HAND_1"/>
    <property type="match status" value="1"/>
</dbReference>
<evidence type="ECO:0000256" key="16">
    <source>
        <dbReference type="ARBA" id="ARBA00024334"/>
    </source>
</evidence>
<evidence type="ECO:0000256" key="20">
    <source>
        <dbReference type="PROSITE-ProRule" id="PRU10141"/>
    </source>
</evidence>
<dbReference type="InterPro" id="IPR011992">
    <property type="entry name" value="EF-hand-dom_pair"/>
</dbReference>
<evidence type="ECO:0000256" key="7">
    <source>
        <dbReference type="ARBA" id="ARBA00022527"/>
    </source>
</evidence>
<dbReference type="SUPFAM" id="SSF56112">
    <property type="entry name" value="Protein kinase-like (PK-like)"/>
    <property type="match status" value="1"/>
</dbReference>
<dbReference type="PANTHER" id="PTHR24349">
    <property type="entry name" value="SERINE/THREONINE-PROTEIN KINASE"/>
    <property type="match status" value="1"/>
</dbReference>
<dbReference type="AlphaFoldDB" id="A0AAU9IKT9"/>
<dbReference type="GO" id="GO:0004674">
    <property type="term" value="F:protein serine/threonine kinase activity"/>
    <property type="evidence" value="ECO:0007669"/>
    <property type="project" value="UniProtKB-KW"/>
</dbReference>
<name>A0AAU9IKT9_9CILI</name>
<evidence type="ECO:0000313" key="25">
    <source>
        <dbReference type="Proteomes" id="UP001162131"/>
    </source>
</evidence>
<feature type="domain" description="EF-hand" evidence="23">
    <location>
        <begin position="332"/>
        <end position="367"/>
    </location>
</feature>
<dbReference type="SMART" id="SM00054">
    <property type="entry name" value="EFh"/>
    <property type="match status" value="2"/>
</dbReference>
<protein>
    <recommendedName>
        <fullName evidence="5">non-specific serine/threonine protein kinase</fullName>
        <ecNumber evidence="5">2.7.11.1</ecNumber>
    </recommendedName>
</protein>
<evidence type="ECO:0000259" key="22">
    <source>
        <dbReference type="PROSITE" id="PS50011"/>
    </source>
</evidence>
<evidence type="ECO:0000256" key="17">
    <source>
        <dbReference type="ARBA" id="ARBA00025692"/>
    </source>
</evidence>
<evidence type="ECO:0000256" key="5">
    <source>
        <dbReference type="ARBA" id="ARBA00012513"/>
    </source>
</evidence>
<dbReference type="GO" id="GO:0005524">
    <property type="term" value="F:ATP binding"/>
    <property type="evidence" value="ECO:0007669"/>
    <property type="project" value="UniProtKB-UniRule"/>
</dbReference>
<evidence type="ECO:0000256" key="19">
    <source>
        <dbReference type="ARBA" id="ARBA00048679"/>
    </source>
</evidence>
<dbReference type="EC" id="2.7.11.1" evidence="5"/>
<dbReference type="PROSITE" id="PS50011">
    <property type="entry name" value="PROTEIN_KINASE_DOM"/>
    <property type="match status" value="1"/>
</dbReference>
<feature type="domain" description="EF-hand" evidence="23">
    <location>
        <begin position="404"/>
        <end position="439"/>
    </location>
</feature>
<comment type="cofactor">
    <cofactor evidence="1">
        <name>Mg(2+)</name>
        <dbReference type="ChEBI" id="CHEBI:18420"/>
    </cofactor>
</comment>
<keyword evidence="15" id="KW-0206">Cytoskeleton</keyword>
<evidence type="ECO:0000256" key="10">
    <source>
        <dbReference type="ARBA" id="ARBA00022737"/>
    </source>
</evidence>
<dbReference type="FunFam" id="1.10.510.10:FF:000571">
    <property type="entry name" value="Maternal embryonic leucine zipper kinase"/>
    <property type="match status" value="1"/>
</dbReference>
<dbReference type="InterPro" id="IPR050205">
    <property type="entry name" value="CDPK_Ser/Thr_kinases"/>
</dbReference>
<feature type="binding site" evidence="20">
    <location>
        <position position="71"/>
    </location>
    <ligand>
        <name>ATP</name>
        <dbReference type="ChEBI" id="CHEBI:30616"/>
    </ligand>
</feature>
<comment type="similarity">
    <text evidence="16">Belongs to the protein kinase superfamily. Ser/Thr protein kinase family. CDPK subfamily.</text>
</comment>
<keyword evidence="13" id="KW-0106">Calcium</keyword>
<dbReference type="Pfam" id="PF13499">
    <property type="entry name" value="EF-hand_7"/>
    <property type="match status" value="1"/>
</dbReference>
<keyword evidence="6" id="KW-0963">Cytoplasm</keyword>
<dbReference type="EMBL" id="CAJZBQ010000012">
    <property type="protein sequence ID" value="CAG9314673.1"/>
    <property type="molecule type" value="Genomic_DNA"/>
</dbReference>
<gene>
    <name evidence="24" type="ORF">BSTOLATCC_MIC11671</name>
</gene>
<evidence type="ECO:0000256" key="9">
    <source>
        <dbReference type="ARBA" id="ARBA00022723"/>
    </source>
</evidence>
<proteinExistence type="inferred from homology"/>
<dbReference type="PROSITE" id="PS00107">
    <property type="entry name" value="PROTEIN_KINASE_ATP"/>
    <property type="match status" value="1"/>
</dbReference>
<dbReference type="Gene3D" id="1.10.510.10">
    <property type="entry name" value="Transferase(Phosphotransferase) domain 1"/>
    <property type="match status" value="1"/>
</dbReference>
<evidence type="ECO:0000256" key="14">
    <source>
        <dbReference type="ARBA" id="ARBA00022840"/>
    </source>
</evidence>
<evidence type="ECO:0000259" key="23">
    <source>
        <dbReference type="PROSITE" id="PS50222"/>
    </source>
</evidence>
<comment type="function">
    <text evidence="17">Plays a fundamental role in microtubule organizing center structure and function. Component of the infraciliary lattice (ICL) and the ciliary basal bodies.</text>
</comment>
<evidence type="ECO:0000313" key="24">
    <source>
        <dbReference type="EMBL" id="CAG9314673.1"/>
    </source>
</evidence>
<reference evidence="24" key="1">
    <citation type="submission" date="2021-09" db="EMBL/GenBank/DDBJ databases">
        <authorList>
            <consortium name="AG Swart"/>
            <person name="Singh M."/>
            <person name="Singh A."/>
            <person name="Seah K."/>
            <person name="Emmerich C."/>
        </authorList>
    </citation>
    <scope>NUCLEOTIDE SEQUENCE</scope>
    <source>
        <strain evidence="24">ATCC30299</strain>
    </source>
</reference>
<keyword evidence="25" id="KW-1185">Reference proteome</keyword>
<keyword evidence="8" id="KW-0808">Transferase</keyword>
<evidence type="ECO:0000256" key="13">
    <source>
        <dbReference type="ARBA" id="ARBA00022837"/>
    </source>
</evidence>
<feature type="domain" description="Protein kinase" evidence="22">
    <location>
        <begin position="34"/>
        <end position="290"/>
    </location>
</feature>
<dbReference type="InterPro" id="IPR018247">
    <property type="entry name" value="EF_Hand_1_Ca_BS"/>
</dbReference>
<keyword evidence="7 21" id="KW-0723">Serine/threonine-protein kinase</keyword>
<keyword evidence="11 20" id="KW-0547">Nucleotide-binding</keyword>
<dbReference type="FunFam" id="1.10.238.10:FF:000178">
    <property type="entry name" value="Calmodulin-2 A"/>
    <property type="match status" value="1"/>
</dbReference>
<comment type="catalytic activity">
    <reaction evidence="19">
        <text>L-seryl-[protein] + ATP = O-phospho-L-seryl-[protein] + ADP + H(+)</text>
        <dbReference type="Rhea" id="RHEA:17989"/>
        <dbReference type="Rhea" id="RHEA-COMP:9863"/>
        <dbReference type="Rhea" id="RHEA-COMP:11604"/>
        <dbReference type="ChEBI" id="CHEBI:15378"/>
        <dbReference type="ChEBI" id="CHEBI:29999"/>
        <dbReference type="ChEBI" id="CHEBI:30616"/>
        <dbReference type="ChEBI" id="CHEBI:83421"/>
        <dbReference type="ChEBI" id="CHEBI:456216"/>
        <dbReference type="EC" id="2.7.11.1"/>
    </reaction>
</comment>
<dbReference type="InterPro" id="IPR008271">
    <property type="entry name" value="Ser/Thr_kinase_AS"/>
</dbReference>
<dbReference type="SUPFAM" id="SSF47473">
    <property type="entry name" value="EF-hand"/>
    <property type="match status" value="1"/>
</dbReference>
<dbReference type="CDD" id="cd05117">
    <property type="entry name" value="STKc_CAMK"/>
    <property type="match status" value="1"/>
</dbReference>
<accession>A0AAU9IKT9</accession>
<evidence type="ECO:0000256" key="12">
    <source>
        <dbReference type="ARBA" id="ARBA00022777"/>
    </source>
</evidence>
<comment type="subcellular location">
    <subcellularLocation>
        <location evidence="2">Cytoplasm</location>
        <location evidence="2">Cytoskeleton</location>
    </subcellularLocation>
</comment>
<dbReference type="InterPro" id="IPR017441">
    <property type="entry name" value="Protein_kinase_ATP_BS"/>
</dbReference>
<evidence type="ECO:0000256" key="8">
    <source>
        <dbReference type="ARBA" id="ARBA00022679"/>
    </source>
</evidence>
<evidence type="ECO:0000256" key="6">
    <source>
        <dbReference type="ARBA" id="ARBA00022490"/>
    </source>
</evidence>
<evidence type="ECO:0000256" key="2">
    <source>
        <dbReference type="ARBA" id="ARBA00004245"/>
    </source>
</evidence>
<evidence type="ECO:0000256" key="11">
    <source>
        <dbReference type="ARBA" id="ARBA00022741"/>
    </source>
</evidence>
<dbReference type="InterPro" id="IPR011009">
    <property type="entry name" value="Kinase-like_dom_sf"/>
</dbReference>
<dbReference type="Proteomes" id="UP001162131">
    <property type="component" value="Unassembled WGS sequence"/>
</dbReference>
<keyword evidence="9" id="KW-0479">Metal-binding</keyword>
<comment type="caution">
    <text evidence="24">The sequence shown here is derived from an EMBL/GenBank/DDBJ whole genome shotgun (WGS) entry which is preliminary data.</text>
</comment>
<comment type="similarity">
    <text evidence="3">Belongs to the centrin family.</text>
</comment>
<dbReference type="FunFam" id="3.30.200.20:FF:000315">
    <property type="entry name" value="Calcium-dependent protein kinase 3"/>
    <property type="match status" value="1"/>
</dbReference>
<organism evidence="24 25">
    <name type="scientific">Blepharisma stoltei</name>
    <dbReference type="NCBI Taxonomy" id="1481888"/>
    <lineage>
        <taxon>Eukaryota</taxon>
        <taxon>Sar</taxon>
        <taxon>Alveolata</taxon>
        <taxon>Ciliophora</taxon>
        <taxon>Postciliodesmatophora</taxon>
        <taxon>Heterotrichea</taxon>
        <taxon>Heterotrichida</taxon>
        <taxon>Blepharismidae</taxon>
        <taxon>Blepharisma</taxon>
    </lineage>
</organism>
<dbReference type="Gene3D" id="3.30.200.20">
    <property type="entry name" value="Phosphorylase Kinase, domain 1"/>
    <property type="match status" value="1"/>
</dbReference>
<dbReference type="SMART" id="SM00220">
    <property type="entry name" value="S_TKc"/>
    <property type="match status" value="1"/>
</dbReference>
<dbReference type="GO" id="GO:0005509">
    <property type="term" value="F:calcium ion binding"/>
    <property type="evidence" value="ECO:0007669"/>
    <property type="project" value="InterPro"/>
</dbReference>
<evidence type="ECO:0000256" key="1">
    <source>
        <dbReference type="ARBA" id="ARBA00001946"/>
    </source>
</evidence>
<keyword evidence="10" id="KW-0677">Repeat</keyword>
<dbReference type="PROSITE" id="PS50222">
    <property type="entry name" value="EF_HAND_2"/>
    <property type="match status" value="3"/>
</dbReference>
<dbReference type="PROSITE" id="PS00108">
    <property type="entry name" value="PROTEIN_KINASE_ST"/>
    <property type="match status" value="1"/>
</dbReference>
<dbReference type="InterPro" id="IPR000719">
    <property type="entry name" value="Prot_kinase_dom"/>
</dbReference>
<keyword evidence="12" id="KW-0418">Kinase</keyword>